<evidence type="ECO:0000256" key="8">
    <source>
        <dbReference type="ARBA" id="ARBA00031306"/>
    </source>
</evidence>
<dbReference type="InterPro" id="IPR024932">
    <property type="entry name" value="ApbE"/>
</dbReference>
<feature type="binding site" evidence="11">
    <location>
        <position position="263"/>
    </location>
    <ligand>
        <name>Mg(2+)</name>
        <dbReference type="ChEBI" id="CHEBI:18420"/>
    </ligand>
</feature>
<proteinExistence type="inferred from homology"/>
<dbReference type="PANTHER" id="PTHR30040">
    <property type="entry name" value="THIAMINE BIOSYNTHESIS LIPOPROTEIN APBE"/>
    <property type="match status" value="1"/>
</dbReference>
<evidence type="ECO:0000256" key="10">
    <source>
        <dbReference type="PIRNR" id="PIRNR006268"/>
    </source>
</evidence>
<keyword evidence="5 10" id="KW-0479">Metal-binding</keyword>
<name>A0A0S7WGP5_UNCT6</name>
<evidence type="ECO:0000256" key="5">
    <source>
        <dbReference type="ARBA" id="ARBA00022723"/>
    </source>
</evidence>
<organism evidence="12 13">
    <name type="scientific">candidate division TA06 bacterium DG_26</name>
    <dbReference type="NCBI Taxonomy" id="1703771"/>
    <lineage>
        <taxon>Bacteria</taxon>
        <taxon>Bacteria division TA06</taxon>
    </lineage>
</organism>
<dbReference type="GO" id="GO:0046872">
    <property type="term" value="F:metal ion binding"/>
    <property type="evidence" value="ECO:0007669"/>
    <property type="project" value="UniProtKB-UniRule"/>
</dbReference>
<comment type="caution">
    <text evidence="12">The sequence shown here is derived from an EMBL/GenBank/DDBJ whole genome shotgun (WGS) entry which is preliminary data.</text>
</comment>
<evidence type="ECO:0000256" key="4">
    <source>
        <dbReference type="ARBA" id="ARBA00022679"/>
    </source>
</evidence>
<dbReference type="PATRIC" id="fig|1703771.3.peg.404"/>
<dbReference type="Pfam" id="PF02424">
    <property type="entry name" value="ApbE"/>
    <property type="match status" value="1"/>
</dbReference>
<dbReference type="SUPFAM" id="SSF143631">
    <property type="entry name" value="ApbE-like"/>
    <property type="match status" value="1"/>
</dbReference>
<gene>
    <name evidence="12" type="ORF">AMJ40_05810</name>
</gene>
<feature type="binding site" evidence="11">
    <location>
        <position position="153"/>
    </location>
    <ligand>
        <name>Mg(2+)</name>
        <dbReference type="ChEBI" id="CHEBI:18420"/>
    </ligand>
</feature>
<protein>
    <recommendedName>
        <fullName evidence="2 10">FAD:protein FMN transferase</fullName>
        <ecNumber evidence="1 10">2.7.1.180</ecNumber>
    </recommendedName>
    <alternativeName>
        <fullName evidence="8 10">Flavin transferase</fullName>
    </alternativeName>
</protein>
<evidence type="ECO:0000256" key="7">
    <source>
        <dbReference type="ARBA" id="ARBA00022842"/>
    </source>
</evidence>
<comment type="similarity">
    <text evidence="10">Belongs to the ApbE family.</text>
</comment>
<keyword evidence="7 10" id="KW-0460">Magnesium</keyword>
<evidence type="ECO:0000256" key="6">
    <source>
        <dbReference type="ARBA" id="ARBA00022827"/>
    </source>
</evidence>
<dbReference type="EMBL" id="LIZT01000064">
    <property type="protein sequence ID" value="KPJ49310.1"/>
    <property type="molecule type" value="Genomic_DNA"/>
</dbReference>
<dbReference type="InterPro" id="IPR003374">
    <property type="entry name" value="ApbE-like_sf"/>
</dbReference>
<keyword evidence="6 10" id="KW-0274">FAD</keyword>
<dbReference type="GO" id="GO:0016740">
    <property type="term" value="F:transferase activity"/>
    <property type="evidence" value="ECO:0007669"/>
    <property type="project" value="UniProtKB-UniRule"/>
</dbReference>
<comment type="cofactor">
    <cofactor evidence="11">
        <name>Mg(2+)</name>
        <dbReference type="ChEBI" id="CHEBI:18420"/>
    </cofactor>
    <cofactor evidence="11">
        <name>Mn(2+)</name>
        <dbReference type="ChEBI" id="CHEBI:29035"/>
    </cofactor>
    <text evidence="11">Magnesium. Can also use manganese.</text>
</comment>
<accession>A0A0S7WGP5</accession>
<evidence type="ECO:0000256" key="11">
    <source>
        <dbReference type="PIRSR" id="PIRSR006268-2"/>
    </source>
</evidence>
<comment type="catalytic activity">
    <reaction evidence="9 10">
        <text>L-threonyl-[protein] + FAD = FMN-L-threonyl-[protein] + AMP + H(+)</text>
        <dbReference type="Rhea" id="RHEA:36847"/>
        <dbReference type="Rhea" id="RHEA-COMP:11060"/>
        <dbReference type="Rhea" id="RHEA-COMP:11061"/>
        <dbReference type="ChEBI" id="CHEBI:15378"/>
        <dbReference type="ChEBI" id="CHEBI:30013"/>
        <dbReference type="ChEBI" id="CHEBI:57692"/>
        <dbReference type="ChEBI" id="CHEBI:74257"/>
        <dbReference type="ChEBI" id="CHEBI:456215"/>
        <dbReference type="EC" id="2.7.1.180"/>
    </reaction>
</comment>
<keyword evidence="3 10" id="KW-0285">Flavoprotein</keyword>
<dbReference type="PIRSF" id="PIRSF006268">
    <property type="entry name" value="ApbE"/>
    <property type="match status" value="1"/>
</dbReference>
<evidence type="ECO:0000313" key="12">
    <source>
        <dbReference type="EMBL" id="KPJ49310.1"/>
    </source>
</evidence>
<feature type="binding site" evidence="11">
    <location>
        <position position="267"/>
    </location>
    <ligand>
        <name>Mg(2+)</name>
        <dbReference type="ChEBI" id="CHEBI:18420"/>
    </ligand>
</feature>
<dbReference type="PANTHER" id="PTHR30040:SF2">
    <property type="entry name" value="FAD:PROTEIN FMN TRANSFERASE"/>
    <property type="match status" value="1"/>
</dbReference>
<keyword evidence="4 10" id="KW-0808">Transferase</keyword>
<dbReference type="Gene3D" id="3.10.520.10">
    <property type="entry name" value="ApbE-like domains"/>
    <property type="match status" value="1"/>
</dbReference>
<evidence type="ECO:0000256" key="1">
    <source>
        <dbReference type="ARBA" id="ARBA00011955"/>
    </source>
</evidence>
<evidence type="ECO:0000313" key="13">
    <source>
        <dbReference type="Proteomes" id="UP000051124"/>
    </source>
</evidence>
<reference evidence="12 13" key="1">
    <citation type="journal article" date="2015" name="Microbiome">
        <title>Genomic resolution of linkages in carbon, nitrogen, and sulfur cycling among widespread estuary sediment bacteria.</title>
        <authorList>
            <person name="Baker B.J."/>
            <person name="Lazar C.S."/>
            <person name="Teske A.P."/>
            <person name="Dick G.J."/>
        </authorList>
    </citation>
    <scope>NUCLEOTIDE SEQUENCE [LARGE SCALE GENOMIC DNA]</scope>
    <source>
        <strain evidence="12">DG_26</strain>
    </source>
</reference>
<sequence length="317" mass="35188">MFCALLCTKCARELQQFEQKRILLGTTVEIRLLDTDRTRADEAIKEAFLEIEKVNSLMSLYDGRSELSSLNALGYSRHEDLIRIIRECRRWGDVTEGAFDITVAPLVRLWDFRNGKIPEEDELRDALRFVDYRKISIDSIVRIPPGCAIDLGGVAKGYAVDRALERLKELGIRHALVDAGGDIRTMGGKGNSLWKIGVKHPRREGIMRTIELGDGSVATSGDYERYFFRDSVRYHHILDPRTGYPAVGCVSATILAEKAMDADVLATAIMVLGPQTGIKLIESLDGTGALIIHQSPRGLIVDEVGTFGSARGKILEN</sequence>
<dbReference type="EC" id="2.7.1.180" evidence="1 10"/>
<evidence type="ECO:0000256" key="2">
    <source>
        <dbReference type="ARBA" id="ARBA00016337"/>
    </source>
</evidence>
<dbReference type="Proteomes" id="UP000051124">
    <property type="component" value="Unassembled WGS sequence"/>
</dbReference>
<evidence type="ECO:0000256" key="3">
    <source>
        <dbReference type="ARBA" id="ARBA00022630"/>
    </source>
</evidence>
<dbReference type="AlphaFoldDB" id="A0A0S7WGP5"/>
<evidence type="ECO:0000256" key="9">
    <source>
        <dbReference type="ARBA" id="ARBA00048540"/>
    </source>
</evidence>